<reference evidence="1 2" key="1">
    <citation type="submission" date="2020-12" db="EMBL/GenBank/DDBJ databases">
        <title>Olleya sediminilitoris sp. nov., isolated from a tidal flat.</title>
        <authorList>
            <person name="Park S."/>
            <person name="Yoon J.-H."/>
        </authorList>
    </citation>
    <scope>NUCLEOTIDE SEQUENCE [LARGE SCALE GENOMIC DNA]</scope>
    <source>
        <strain evidence="1 2">YSTF-M6</strain>
    </source>
</reference>
<keyword evidence="2" id="KW-1185">Reference proteome</keyword>
<evidence type="ECO:0008006" key="3">
    <source>
        <dbReference type="Google" id="ProtNLM"/>
    </source>
</evidence>
<dbReference type="Proteomes" id="UP000605013">
    <property type="component" value="Unassembled WGS sequence"/>
</dbReference>
<evidence type="ECO:0000313" key="2">
    <source>
        <dbReference type="Proteomes" id="UP000605013"/>
    </source>
</evidence>
<sequence length="419" mass="48539">MKNLLILAILLIVFQSCTKTKQDYLKENRFDLNSASFNFPQDNFKILGFGGYHGSAKTEEVELLLLEDLLNAKTIKYYLPETDFSIAHYFNKFLKTGDTLLLKDLVINSGIRVKQERTIQMYNKWKALKKINDSFDEKDRLIVVGVDYQINYKYASRHILELVSNTDQSLPYIQDIQNMVDIDTTSYARGDLSFAYHKLKALIDDYESNKALYTNKISDVKVFEHIITNFKTTVGNSTPEREQVMYDNYLALSKFYDFKNNPQFLRMGFSHICKSREGAEGYPYFFTRLVENEIYKTDDVISVMAYFTDSEVVWDELYNENGDYKGFTTEAGFGIGDYEKEYFRGIQNLKQTKLSDKTLFRLNATNTLYADHNPDLIDVIMTDEKSNTEAVKGQSTVDFIDYAVLISNSEASTPIYEMK</sequence>
<name>A0ABS1WNH0_9FLAO</name>
<comment type="caution">
    <text evidence="1">The sequence shown here is derived from an EMBL/GenBank/DDBJ whole genome shotgun (WGS) entry which is preliminary data.</text>
</comment>
<organism evidence="1 2">
    <name type="scientific">Olleya sediminilitoris</name>
    <dbReference type="NCBI Taxonomy" id="2795739"/>
    <lineage>
        <taxon>Bacteria</taxon>
        <taxon>Pseudomonadati</taxon>
        <taxon>Bacteroidota</taxon>
        <taxon>Flavobacteriia</taxon>
        <taxon>Flavobacteriales</taxon>
        <taxon>Flavobacteriaceae</taxon>
    </lineage>
</organism>
<evidence type="ECO:0000313" key="1">
    <source>
        <dbReference type="EMBL" id="MBL7560667.1"/>
    </source>
</evidence>
<dbReference type="PROSITE" id="PS51257">
    <property type="entry name" value="PROKAR_LIPOPROTEIN"/>
    <property type="match status" value="1"/>
</dbReference>
<proteinExistence type="predicted"/>
<dbReference type="RefSeq" id="WP_203001158.1">
    <property type="nucleotide sequence ID" value="NZ_JAEMEF010000012.1"/>
</dbReference>
<accession>A0ABS1WNH0</accession>
<gene>
    <name evidence="1" type="ORF">JAO71_12735</name>
</gene>
<dbReference type="EMBL" id="JAEMEF010000012">
    <property type="protein sequence ID" value="MBL7560667.1"/>
    <property type="molecule type" value="Genomic_DNA"/>
</dbReference>
<protein>
    <recommendedName>
        <fullName evidence="3">Erythromycin esterase family protein</fullName>
    </recommendedName>
</protein>
<dbReference type="SUPFAM" id="SSF159501">
    <property type="entry name" value="EreA/ChaN-like"/>
    <property type="match status" value="1"/>
</dbReference>